<name>A0ACC6P9K8_9BACL</name>
<organism evidence="1 2">
    <name type="scientific">Saccharibacillus sacchari</name>
    <dbReference type="NCBI Taxonomy" id="456493"/>
    <lineage>
        <taxon>Bacteria</taxon>
        <taxon>Bacillati</taxon>
        <taxon>Bacillota</taxon>
        <taxon>Bacilli</taxon>
        <taxon>Bacillales</taxon>
        <taxon>Paenibacillaceae</taxon>
        <taxon>Saccharibacillus</taxon>
    </lineage>
</organism>
<reference evidence="1" key="1">
    <citation type="submission" date="2024-03" db="EMBL/GenBank/DDBJ databases">
        <title>Whole genome sequecning of epiphytes from Marcgravia umbellata leaves.</title>
        <authorList>
            <person name="Kumar G."/>
            <person name="Savka M.A."/>
        </authorList>
    </citation>
    <scope>NUCLEOTIDE SEQUENCE</scope>
    <source>
        <strain evidence="1">RIT_BL5</strain>
    </source>
</reference>
<dbReference type="Proteomes" id="UP001380953">
    <property type="component" value="Unassembled WGS sequence"/>
</dbReference>
<comment type="caution">
    <text evidence="1">The sequence shown here is derived from an EMBL/GenBank/DDBJ whole genome shotgun (WGS) entry which is preliminary data.</text>
</comment>
<sequence>MLELNDPVWSRLVTAYGDGEEAAQLLRRLSTDAEDAGLRQELFELLLHQDTTYSATLAAMPYLAKMAERTEDMETLVDLYISCGWMESGREQGADRLDIPSSGEFRRERQFRLSDEVISRISEGYRDALERLSRL</sequence>
<gene>
    <name evidence="1" type="ORF">WKI47_06445</name>
</gene>
<dbReference type="EMBL" id="JBBKAR010000019">
    <property type="protein sequence ID" value="MEJ8303554.1"/>
    <property type="molecule type" value="Genomic_DNA"/>
</dbReference>
<evidence type="ECO:0000313" key="2">
    <source>
        <dbReference type="Proteomes" id="UP001380953"/>
    </source>
</evidence>
<protein>
    <submittedName>
        <fullName evidence="1">Uncharacterized protein</fullName>
    </submittedName>
</protein>
<evidence type="ECO:0000313" key="1">
    <source>
        <dbReference type="EMBL" id="MEJ8303554.1"/>
    </source>
</evidence>
<keyword evidence="2" id="KW-1185">Reference proteome</keyword>
<accession>A0ACC6P9K8</accession>
<proteinExistence type="predicted"/>